<reference evidence="2 3" key="1">
    <citation type="submission" date="2019-01" db="EMBL/GenBank/DDBJ databases">
        <title>Intercellular communication is required for trap formation in the nematode-trapping fungus Duddingtonia flagrans.</title>
        <authorList>
            <person name="Youssar L."/>
            <person name="Wernet V."/>
            <person name="Hensel N."/>
            <person name="Hildebrandt H.-G."/>
            <person name="Fischer R."/>
        </authorList>
    </citation>
    <scope>NUCLEOTIDE SEQUENCE [LARGE SCALE GENOMIC DNA]</scope>
    <source>
        <strain evidence="2 3">CBS H-5679</strain>
    </source>
</reference>
<feature type="compositionally biased region" description="Polar residues" evidence="1">
    <location>
        <begin position="1"/>
        <end position="16"/>
    </location>
</feature>
<dbReference type="RefSeq" id="XP_067487083.1">
    <property type="nucleotide sequence ID" value="XM_067639277.1"/>
</dbReference>
<dbReference type="Gene3D" id="3.90.228.10">
    <property type="match status" value="1"/>
</dbReference>
<protein>
    <recommendedName>
        <fullName evidence="4">PARP catalytic domain-containing protein</fullName>
    </recommendedName>
</protein>
<dbReference type="Proteomes" id="UP000283090">
    <property type="component" value="Unassembled WGS sequence"/>
</dbReference>
<dbReference type="OrthoDB" id="10256774at2759"/>
<feature type="compositionally biased region" description="Basic and acidic residues" evidence="1">
    <location>
        <begin position="17"/>
        <end position="27"/>
    </location>
</feature>
<evidence type="ECO:0008006" key="4">
    <source>
        <dbReference type="Google" id="ProtNLM"/>
    </source>
</evidence>
<feature type="region of interest" description="Disordered" evidence="1">
    <location>
        <begin position="1"/>
        <end position="74"/>
    </location>
</feature>
<feature type="compositionally biased region" description="Acidic residues" evidence="1">
    <location>
        <begin position="40"/>
        <end position="49"/>
    </location>
</feature>
<accession>A0A436ZRJ0</accession>
<comment type="caution">
    <text evidence="2">The sequence shown here is derived from an EMBL/GenBank/DDBJ whole genome shotgun (WGS) entry which is preliminary data.</text>
</comment>
<evidence type="ECO:0000313" key="3">
    <source>
        <dbReference type="Proteomes" id="UP000283090"/>
    </source>
</evidence>
<organism evidence="2 3">
    <name type="scientific">Arthrobotrys flagrans</name>
    <name type="common">Nematode-trapping fungus</name>
    <name type="synonym">Trichothecium flagrans</name>
    <dbReference type="NCBI Taxonomy" id="97331"/>
    <lineage>
        <taxon>Eukaryota</taxon>
        <taxon>Fungi</taxon>
        <taxon>Dikarya</taxon>
        <taxon>Ascomycota</taxon>
        <taxon>Pezizomycotina</taxon>
        <taxon>Orbiliomycetes</taxon>
        <taxon>Orbiliales</taxon>
        <taxon>Orbiliaceae</taxon>
        <taxon>Arthrobotrys</taxon>
    </lineage>
</organism>
<dbReference type="VEuPathDB" id="FungiDB:DFL_009399"/>
<dbReference type="EMBL" id="SAEB01000012">
    <property type="protein sequence ID" value="RVD81539.1"/>
    <property type="molecule type" value="Genomic_DNA"/>
</dbReference>
<proteinExistence type="predicted"/>
<feature type="compositionally biased region" description="Polar residues" evidence="1">
    <location>
        <begin position="56"/>
        <end position="65"/>
    </location>
</feature>
<keyword evidence="3" id="KW-1185">Reference proteome</keyword>
<evidence type="ECO:0000313" key="2">
    <source>
        <dbReference type="EMBL" id="RVD81539.1"/>
    </source>
</evidence>
<sequence>MATAISSKLQSVTLNEGHSESYTHSSEDGNNEYSYPYYSSEEEEEEEDAASSSSATTKEPATFTNELPLPTTPSITFTEDDLIQLSLLRSEEIDLIVSSSLLPESTRFDPSLHETLVFSHPELVLTLTTGPRYPVLPLEYEVKNITLPRLVADGLRVELKKIMVGFEEGESIDRWLTREENENYGIYEPDNIAFSLAKTTDEHLKTYRAELPSKRSPSVPLNITSPSLTTRSQILSSESGVDLTSYTTPPTIQELLGKSIPQICETIPTNYRILHVENVLKPRLYADFHTIQSAIRTRLLTLPTSHLKKSVPITHHHRSKSSGALADRREKESYATYLTTPKITFHGTPRSNIPSIVKHGFLRPGDINPSTSLPLEIRCGNTYGRGVYSSPSPQFSLMYSGFDATPTPATNFSGLKLIVCATIMGRPAKMTREDNWREQTKPYPNADSHVANNEHEYVVFQPRQTIPVLIIHLDWGKEHYEEFVNIPTNPLQWISQMAAKRKERKNQRRYEEDEEMKTLFPADIVKRKQALMARALKWFPYGYGPATGTKFTVEAVADVSDDEEEYGEYQKDKVEGVESGGNDYFWEMPEVEGGDERFDEFFEERRAKAGDVVVGVEGGSGDEED</sequence>
<dbReference type="SUPFAM" id="SSF56399">
    <property type="entry name" value="ADP-ribosylation"/>
    <property type="match status" value="1"/>
</dbReference>
<evidence type="ECO:0000256" key="1">
    <source>
        <dbReference type="SAM" id="MobiDB-lite"/>
    </source>
</evidence>
<gene>
    <name evidence="2" type="ORF">DFL_009399</name>
</gene>
<name>A0A436ZRJ0_ARTFL</name>
<dbReference type="GeneID" id="93591710"/>
<dbReference type="AlphaFoldDB" id="A0A436ZRJ0"/>